<feature type="compositionally biased region" description="Polar residues" evidence="3">
    <location>
        <begin position="1206"/>
        <end position="1217"/>
    </location>
</feature>
<feature type="compositionally biased region" description="Basic and acidic residues" evidence="3">
    <location>
        <begin position="217"/>
        <end position="227"/>
    </location>
</feature>
<feature type="compositionally biased region" description="Gly residues" evidence="3">
    <location>
        <begin position="528"/>
        <end position="540"/>
    </location>
</feature>
<feature type="compositionally biased region" description="Low complexity" evidence="3">
    <location>
        <begin position="592"/>
        <end position="614"/>
    </location>
</feature>
<evidence type="ECO:0000259" key="4">
    <source>
        <dbReference type="SMART" id="SM00382"/>
    </source>
</evidence>
<feature type="compositionally biased region" description="Polar residues" evidence="3">
    <location>
        <begin position="578"/>
        <end position="588"/>
    </location>
</feature>
<feature type="compositionally biased region" description="Low complexity" evidence="3">
    <location>
        <begin position="956"/>
        <end position="974"/>
    </location>
</feature>
<dbReference type="InterPro" id="IPR027417">
    <property type="entry name" value="P-loop_NTPase"/>
</dbReference>
<feature type="region of interest" description="Disordered" evidence="3">
    <location>
        <begin position="1"/>
        <end position="23"/>
    </location>
</feature>
<evidence type="ECO:0000256" key="3">
    <source>
        <dbReference type="SAM" id="MobiDB-lite"/>
    </source>
</evidence>
<feature type="region of interest" description="Disordered" evidence="3">
    <location>
        <begin position="1298"/>
        <end position="1317"/>
    </location>
</feature>
<feature type="compositionally biased region" description="Polar residues" evidence="3">
    <location>
        <begin position="542"/>
        <end position="554"/>
    </location>
</feature>
<organism evidence="5">
    <name type="scientific">Ooceraea biroi</name>
    <name type="common">Clonal raider ant</name>
    <name type="synonym">Cerapachys biroi</name>
    <dbReference type="NCBI Taxonomy" id="2015173"/>
    <lineage>
        <taxon>Eukaryota</taxon>
        <taxon>Metazoa</taxon>
        <taxon>Ecdysozoa</taxon>
        <taxon>Arthropoda</taxon>
        <taxon>Hexapoda</taxon>
        <taxon>Insecta</taxon>
        <taxon>Pterygota</taxon>
        <taxon>Neoptera</taxon>
        <taxon>Endopterygota</taxon>
        <taxon>Hymenoptera</taxon>
        <taxon>Apocrita</taxon>
        <taxon>Aculeata</taxon>
        <taxon>Formicoidea</taxon>
        <taxon>Formicidae</taxon>
        <taxon>Dorylinae</taxon>
        <taxon>Ooceraea</taxon>
    </lineage>
</organism>
<gene>
    <name evidence="5" type="ORF">DMN91_009663</name>
</gene>
<dbReference type="Gene3D" id="3.40.50.300">
    <property type="entry name" value="P-loop containing nucleotide triphosphate hydrolases"/>
    <property type="match status" value="1"/>
</dbReference>
<dbReference type="GO" id="GO:0022008">
    <property type="term" value="P:neurogenesis"/>
    <property type="evidence" value="ECO:0007669"/>
    <property type="project" value="InterPro"/>
</dbReference>
<dbReference type="InterPro" id="IPR057126">
    <property type="entry name" value="NAV1-like_ubiquitin-like"/>
</dbReference>
<dbReference type="InterPro" id="IPR039041">
    <property type="entry name" value="Nav/unc-53"/>
</dbReference>
<reference evidence="5" key="2">
    <citation type="submission" date="2018-07" db="EMBL/GenBank/DDBJ databases">
        <authorList>
            <person name="Mckenzie S.K."/>
            <person name="Kronauer D.J.C."/>
        </authorList>
    </citation>
    <scope>NUCLEOTIDE SEQUENCE</scope>
    <source>
        <strain evidence="5">Clonal line C1</strain>
    </source>
</reference>
<dbReference type="PANTHER" id="PTHR12784:SF28">
    <property type="entry name" value="PROTEIN SICKIE"/>
    <property type="match status" value="1"/>
</dbReference>
<evidence type="ECO:0000313" key="5">
    <source>
        <dbReference type="EMBL" id="RLU17428.1"/>
    </source>
</evidence>
<protein>
    <recommendedName>
        <fullName evidence="4">AAA+ ATPase domain-containing protein</fullName>
    </recommendedName>
</protein>
<feature type="compositionally biased region" description="Polar residues" evidence="3">
    <location>
        <begin position="690"/>
        <end position="699"/>
    </location>
</feature>
<comment type="similarity">
    <text evidence="1">Belongs to the Nav/unc-53 family.</text>
</comment>
<dbReference type="SMART" id="SM00382">
    <property type="entry name" value="AAA"/>
    <property type="match status" value="1"/>
</dbReference>
<dbReference type="Proteomes" id="UP000279307">
    <property type="component" value="Chromosome 10"/>
</dbReference>
<accession>A0A3L8DBZ5</accession>
<dbReference type="Pfam" id="PF25408">
    <property type="entry name" value="AAA_lid_NAV1"/>
    <property type="match status" value="2"/>
</dbReference>
<dbReference type="EMBL" id="QOIP01000010">
    <property type="protein sequence ID" value="RLU17428.1"/>
    <property type="molecule type" value="Genomic_DNA"/>
</dbReference>
<feature type="compositionally biased region" description="Low complexity" evidence="3">
    <location>
        <begin position="664"/>
        <end position="673"/>
    </location>
</feature>
<feature type="region of interest" description="Disordered" evidence="3">
    <location>
        <begin position="510"/>
        <end position="760"/>
    </location>
</feature>
<dbReference type="InterPro" id="IPR003593">
    <property type="entry name" value="AAA+_ATPase"/>
</dbReference>
<evidence type="ECO:0000256" key="1">
    <source>
        <dbReference type="ARBA" id="ARBA00006255"/>
    </source>
</evidence>
<dbReference type="SUPFAM" id="SSF52540">
    <property type="entry name" value="P-loop containing nucleoside triphosphate hydrolases"/>
    <property type="match status" value="1"/>
</dbReference>
<dbReference type="Pfam" id="PF23092">
    <property type="entry name" value="Ubiquitin_6"/>
    <property type="match status" value="1"/>
</dbReference>
<feature type="compositionally biased region" description="Polar residues" evidence="3">
    <location>
        <begin position="724"/>
        <end position="760"/>
    </location>
</feature>
<feature type="region of interest" description="Disordered" evidence="3">
    <location>
        <begin position="888"/>
        <end position="914"/>
    </location>
</feature>
<feature type="compositionally biased region" description="Low complexity" evidence="3">
    <location>
        <begin position="1103"/>
        <end position="1115"/>
    </location>
</feature>
<feature type="compositionally biased region" description="Low complexity" evidence="3">
    <location>
        <begin position="169"/>
        <end position="188"/>
    </location>
</feature>
<reference evidence="5" key="1">
    <citation type="journal article" date="2018" name="Genome Res.">
        <title>The genomic architecture and molecular evolution of ant odorant receptors.</title>
        <authorList>
            <person name="McKenzie S.K."/>
            <person name="Kronauer D.J.C."/>
        </authorList>
    </citation>
    <scope>NUCLEOTIDE SEQUENCE [LARGE SCALE GENOMIC DNA]</scope>
    <source>
        <strain evidence="5">Clonal line C1</strain>
    </source>
</reference>
<name>A0A3L8DBZ5_OOCBI</name>
<dbReference type="FunFam" id="3.40.50.300:FF:001111">
    <property type="entry name" value="neuron navigator 2 isoform X3"/>
    <property type="match status" value="1"/>
</dbReference>
<feature type="compositionally biased region" description="Low complexity" evidence="3">
    <location>
        <begin position="245"/>
        <end position="264"/>
    </location>
</feature>
<feature type="compositionally biased region" description="Polar residues" evidence="3">
    <location>
        <begin position="149"/>
        <end position="159"/>
    </location>
</feature>
<feature type="compositionally biased region" description="Low complexity" evidence="3">
    <location>
        <begin position="1298"/>
        <end position="1311"/>
    </location>
</feature>
<dbReference type="InterPro" id="IPR057568">
    <property type="entry name" value="CortBP2_NAV1-like_AAA_lid"/>
</dbReference>
<feature type="compositionally biased region" description="Polar residues" evidence="3">
    <location>
        <begin position="95"/>
        <end position="110"/>
    </location>
</feature>
<evidence type="ECO:0000256" key="2">
    <source>
        <dbReference type="ARBA" id="ARBA00023054"/>
    </source>
</evidence>
<proteinExistence type="inferred from homology"/>
<dbReference type="PANTHER" id="PTHR12784">
    <property type="entry name" value="STEERIN"/>
    <property type="match status" value="1"/>
</dbReference>
<feature type="region of interest" description="Disordered" evidence="3">
    <location>
        <begin position="1163"/>
        <end position="1238"/>
    </location>
</feature>
<sequence length="1786" mass="190113">MELPGKMSDPKIHLQSLKPPPNGLNKELVLQKAILANTNGIIKPSELAEETTAHENDPFDRTLCMNQANLSGGKDLATRQKELEIPGTDNEEQSGVENFGSPSKRSNQNKVIREEEIGSADVSGEKQVSQLNRGNPAEKPSNVEEGSVSLPSQNNSNLGSGKPLAGSNSPLQGPSLAGPGLGPGSSIPKPTALVKGTSKPSKESGITGGVPTPTKPKGSDALHRKLDPNTVAMVSPMPSISDLMSESSHSNSNSTGQSNSSDSSVIYRPSSESGSEIKTIPNRKIDTFEQMEKVLSESSTCGGSLADDEAEMTVKPMQPLLRGYTPGARGLQTLPSRTTARQYTVLHSSSHHHVGGHHDYTDVDVASGYLSDGEVLRGGGMSVGSRTLSDLCDGYMSEGGASLYARRINPSYGHEHDRYVGGSRRELSGVKELVTSRRVQKSRPSGVARSDGGCIGGVSSGSGGGGGGVGGGGGGSVGGVVAGGLLGGCSGGNDALAELTIEELASIPAGNHTSANHTGHPSHHKRVPGGGGVIVGGGAGSATPQGAQQGNSHNLVYRVVGSRGHPGGHHPHVKKSDSSQQTESSVFRHQQHQQQQQQQQQSSNGSGSSSNSQQWKKYIEAGAARERDKEGAPPSPSPSRRSQDKHRKQTMAEYANGEKPQKVSSGTSTSSSSKVRGVPQSFGYVKRHSAGTSPSPNGVQNGGKDATRTAQVSAVPRTKVKVSGGTQTCTTELQANSSGSSQGHHYKSYSLTGPSASQLSQSVRDRLMLGSQSLPKPGSPEFTALFASAHHRERGTGVGPASAPFSPRVLKPSDGSLSDTCSNYAAPDLQGYYGTPNSPYTTSWMRHSNTYTPSGRSQGMGLCEADSVESLGSHRASLTHARLLMHQRDSTGSPAPPRLNRSNSIRSTKSEKMYPSMLARGSGASSSVGEEVGIGMGVGVEPYYSVPVGSAGCAGQHWSQPTSPTPTHTSRQPPNLYQHVHKDDDIHGSSVSLVSTASSLYSSAEEKQAHELRKLRRELLDAQEKVHSLTSQLSTNAHVVSAFEQSLSNMTQRLQQLTATAEKKDSELQELRETIERLRKQSAEAGLNNAPPASNGRRHTLGDSESSTTGCTGSSNHHQGASMARQLSADSVTSLNSLSSACSASSSHHKKKGWLRSSFSKAFSRSRKNRHGSVSDAEDCKESPGGDLSAPNSPRLPTASKHETARGQTTRNNSQNSPDHENPLSGSKSSSALYKKEDEDVDELKKQLREKDLVLTDIRLEALSSAHQLESLKDTVIQMRYEMLNLKQNNERLQRLVTSKSLTSSQSSLPSDPDRRFSMTEVASSVAALSNGDASSTADQLEDLSVPVEHTVVPSSTTTSESVLEQDTDGKRINVAVYLGSERNFNYNLVNGSSADGTMGEPPHCVIASVCISNKTSWDALDSMVRRCFKEYVSRVDPVTNLGLGVECVAAYHLGEASRCTTDSQHPELLPCGYLIGHVKTIYLVLSGYSWLAVDTLIPRSIVQRLISLLTEHRRVILCGPSGTGKSYLAGKLAHALVDADNDTKDATAVATFNVDHKSSKELRQYLAHIAERCDSNTADELPRVIILENLQHAASLGELFSGLLGTRHSSCPAIIGTMSQATCSTTNLQLHHNFRWVLCANHMEPVKGFLGRYLRRKLLEHELRECAGTRNAEMAAVVEWLPRVWLHLNKFLETHSSSDVTIVIPYLVEAVREGLTLYGRRVSGNGNGEPTWEDPAQFITSSYPWLSTHAVHGGSDALLRLRPEDVGYDVVSSGHTSGVGDASAQ</sequence>
<keyword evidence="2" id="KW-0175">Coiled coil</keyword>
<feature type="region of interest" description="Disordered" evidence="3">
    <location>
        <begin position="1082"/>
        <end position="1128"/>
    </location>
</feature>
<feature type="compositionally biased region" description="Basic and acidic residues" evidence="3">
    <location>
        <begin position="617"/>
        <end position="631"/>
    </location>
</feature>
<dbReference type="OrthoDB" id="7611096at2759"/>
<feature type="region of interest" description="Disordered" evidence="3">
    <location>
        <begin position="71"/>
        <end position="283"/>
    </location>
</feature>
<feature type="region of interest" description="Disordered" evidence="3">
    <location>
        <begin position="954"/>
        <end position="982"/>
    </location>
</feature>
<comment type="caution">
    <text evidence="5">The sequence shown here is derived from an EMBL/GenBank/DDBJ whole genome shotgun (WGS) entry which is preliminary data.</text>
</comment>
<feature type="domain" description="AAA+ ATPase" evidence="4">
    <location>
        <begin position="1512"/>
        <end position="1666"/>
    </location>
</feature>